<feature type="transmembrane region" description="Helical" evidence="7">
    <location>
        <begin position="246"/>
        <end position="271"/>
    </location>
</feature>
<comment type="subcellular location">
    <subcellularLocation>
        <location evidence="1">Membrane</location>
        <topology evidence="1">Multi-pass membrane protein</topology>
    </subcellularLocation>
</comment>
<feature type="transmembrane region" description="Helical" evidence="7">
    <location>
        <begin position="402"/>
        <end position="424"/>
    </location>
</feature>
<feature type="transmembrane region" description="Helical" evidence="7">
    <location>
        <begin position="369"/>
        <end position="390"/>
    </location>
</feature>
<dbReference type="FunFam" id="1.20.1250.20:FF:000013">
    <property type="entry name" value="MFS general substrate transporter"/>
    <property type="match status" value="1"/>
</dbReference>
<keyword evidence="9" id="KW-1185">Reference proteome</keyword>
<evidence type="ECO:0000256" key="2">
    <source>
        <dbReference type="ARBA" id="ARBA00022448"/>
    </source>
</evidence>
<keyword evidence="5 7" id="KW-0472">Membrane</keyword>
<accession>C4JRI1</accession>
<evidence type="ECO:0000256" key="5">
    <source>
        <dbReference type="ARBA" id="ARBA00023136"/>
    </source>
</evidence>
<protein>
    <recommendedName>
        <fullName evidence="10">Major facilitator superfamily (MFS) profile domain-containing protein</fullName>
    </recommendedName>
</protein>
<dbReference type="InParanoid" id="C4JRI1"/>
<evidence type="ECO:0000256" key="3">
    <source>
        <dbReference type="ARBA" id="ARBA00022692"/>
    </source>
</evidence>
<dbReference type="Gene3D" id="1.20.1250.20">
    <property type="entry name" value="MFS general substrate transporter like domains"/>
    <property type="match status" value="2"/>
</dbReference>
<proteinExistence type="predicted"/>
<dbReference type="GO" id="GO:0016020">
    <property type="term" value="C:membrane"/>
    <property type="evidence" value="ECO:0007669"/>
    <property type="project" value="UniProtKB-SubCell"/>
</dbReference>
<dbReference type="Proteomes" id="UP000002058">
    <property type="component" value="Unassembled WGS sequence"/>
</dbReference>
<evidence type="ECO:0000256" key="7">
    <source>
        <dbReference type="SAM" id="Phobius"/>
    </source>
</evidence>
<dbReference type="VEuPathDB" id="FungiDB:UREG_05070"/>
<dbReference type="HOGENOM" id="CLU_001265_0_1_1"/>
<evidence type="ECO:0000313" key="9">
    <source>
        <dbReference type="Proteomes" id="UP000002058"/>
    </source>
</evidence>
<dbReference type="AlphaFoldDB" id="C4JRI1"/>
<dbReference type="OrthoDB" id="3639251at2759"/>
<keyword evidence="3 7" id="KW-0812">Transmembrane</keyword>
<dbReference type="SUPFAM" id="SSF103473">
    <property type="entry name" value="MFS general substrate transporter"/>
    <property type="match status" value="1"/>
</dbReference>
<reference evidence="9" key="1">
    <citation type="journal article" date="2009" name="Genome Res.">
        <title>Comparative genomic analyses of the human fungal pathogens Coccidioides and their relatives.</title>
        <authorList>
            <person name="Sharpton T.J."/>
            <person name="Stajich J.E."/>
            <person name="Rounsley S.D."/>
            <person name="Gardner M.J."/>
            <person name="Wortman J.R."/>
            <person name="Jordar V.S."/>
            <person name="Maiti R."/>
            <person name="Kodira C.D."/>
            <person name="Neafsey D.E."/>
            <person name="Zeng Q."/>
            <person name="Hung C.-Y."/>
            <person name="McMahan C."/>
            <person name="Muszewska A."/>
            <person name="Grynberg M."/>
            <person name="Mandel M.A."/>
            <person name="Kellner E.M."/>
            <person name="Barker B.M."/>
            <person name="Galgiani J.N."/>
            <person name="Orbach M.J."/>
            <person name="Kirkland T.N."/>
            <person name="Cole G.T."/>
            <person name="Henn M.R."/>
            <person name="Birren B.W."/>
            <person name="Taylor J.W."/>
        </authorList>
    </citation>
    <scope>NUCLEOTIDE SEQUENCE [LARGE SCALE GENOMIC DNA]</scope>
    <source>
        <strain evidence="9">UAMH 1704</strain>
    </source>
</reference>
<dbReference type="InterPro" id="IPR036259">
    <property type="entry name" value="MFS_trans_sf"/>
</dbReference>
<dbReference type="eggNOG" id="KOG2533">
    <property type="taxonomic scope" value="Eukaryota"/>
</dbReference>
<dbReference type="KEGG" id="ure:UREG_05070"/>
<evidence type="ECO:0008006" key="10">
    <source>
        <dbReference type="Google" id="ProtNLM"/>
    </source>
</evidence>
<feature type="transmembrane region" description="Helical" evidence="7">
    <location>
        <begin position="175"/>
        <end position="196"/>
    </location>
</feature>
<feature type="transmembrane region" description="Helical" evidence="7">
    <location>
        <begin position="283"/>
        <end position="300"/>
    </location>
</feature>
<dbReference type="EMBL" id="CH476617">
    <property type="protein sequence ID" value="EEP80228.1"/>
    <property type="molecule type" value="Genomic_DNA"/>
</dbReference>
<feature type="region of interest" description="Disordered" evidence="6">
    <location>
        <begin position="1"/>
        <end position="24"/>
    </location>
</feature>
<dbReference type="PANTHER" id="PTHR43791:SF3">
    <property type="entry name" value="MAJOR FACILITATOR SUPERFAMILY (MFS) PROFILE DOMAIN-CONTAINING PROTEIN"/>
    <property type="match status" value="1"/>
</dbReference>
<keyword evidence="2" id="KW-0813">Transport</keyword>
<dbReference type="OMA" id="IYYFTQW"/>
<evidence type="ECO:0000313" key="8">
    <source>
        <dbReference type="EMBL" id="EEP80228.1"/>
    </source>
</evidence>
<dbReference type="GeneID" id="8443380"/>
<evidence type="ECO:0000256" key="1">
    <source>
        <dbReference type="ARBA" id="ARBA00004141"/>
    </source>
</evidence>
<keyword evidence="4 7" id="KW-1133">Transmembrane helix</keyword>
<organism evidence="8 9">
    <name type="scientific">Uncinocarpus reesii (strain UAMH 1704)</name>
    <dbReference type="NCBI Taxonomy" id="336963"/>
    <lineage>
        <taxon>Eukaryota</taxon>
        <taxon>Fungi</taxon>
        <taxon>Dikarya</taxon>
        <taxon>Ascomycota</taxon>
        <taxon>Pezizomycotina</taxon>
        <taxon>Eurotiomycetes</taxon>
        <taxon>Eurotiomycetidae</taxon>
        <taxon>Onygenales</taxon>
        <taxon>Onygenaceae</taxon>
        <taxon>Uncinocarpus</taxon>
    </lineage>
</organism>
<feature type="transmembrane region" description="Helical" evidence="7">
    <location>
        <begin position="110"/>
        <end position="131"/>
    </location>
</feature>
<gene>
    <name evidence="8" type="ORF">UREG_05070</name>
</gene>
<dbReference type="PANTHER" id="PTHR43791">
    <property type="entry name" value="PERMEASE-RELATED"/>
    <property type="match status" value="1"/>
</dbReference>
<dbReference type="InterPro" id="IPR011701">
    <property type="entry name" value="MFS"/>
</dbReference>
<feature type="compositionally biased region" description="Polar residues" evidence="6">
    <location>
        <begin position="1"/>
        <end position="11"/>
    </location>
</feature>
<feature type="transmembrane region" description="Helical" evidence="7">
    <location>
        <begin position="81"/>
        <end position="104"/>
    </location>
</feature>
<dbReference type="Pfam" id="PF07690">
    <property type="entry name" value="MFS_1"/>
    <property type="match status" value="1"/>
</dbReference>
<evidence type="ECO:0000256" key="4">
    <source>
        <dbReference type="ARBA" id="ARBA00022989"/>
    </source>
</evidence>
<evidence type="ECO:0000256" key="6">
    <source>
        <dbReference type="SAM" id="MobiDB-lite"/>
    </source>
</evidence>
<feature type="transmembrane region" description="Helical" evidence="7">
    <location>
        <begin position="337"/>
        <end position="357"/>
    </location>
</feature>
<feature type="transmembrane region" description="Helical" evidence="7">
    <location>
        <begin position="143"/>
        <end position="163"/>
    </location>
</feature>
<sequence>MTNKEMTNDAPSQKAHMEQQPLSDEESITLQEQAVIRKVDWRLIPILGALYSISLIDRVNISSARIAGMEKELRLDIGNRYSIALLVFFIPYLIFEGFITNYASLIVCRLFVGFFESGFFPGCVYLISCWYARYEVQKRLAAFYLSAVLVGGFSGILAFGLMQLQGVRGYLGWRWIFIIEGLITQLIAIFSWFFIVDFPHNAQKTRFLTAQEADLVQLRIDKDRQDAGPDPLTIGKIGKHLCDWKLWMFSLMLMATTAPVYAFAFFSPVIIKSMGYSAGISNLLIAPPYVFAVASAYVFACFGDKWRMRGPIIVIQSLISITGLLLIAQHPNNDVRYFGLFIGIAGCQGNIPALLAHQSNNIRMQSKRAVGTALQVGFGAIGGIIGSTTFRQADAPRYVPGLWVSTGLLFVVIGLLGVTEWLLWKRNKEIDEGKAKEPIEGLQGFKYTL</sequence>
<name>C4JRI1_UNCRE</name>
<feature type="transmembrane region" description="Helical" evidence="7">
    <location>
        <begin position="312"/>
        <end position="331"/>
    </location>
</feature>
<dbReference type="RefSeq" id="XP_002584381.1">
    <property type="nucleotide sequence ID" value="XM_002584335.1"/>
</dbReference>
<dbReference type="GO" id="GO:0022857">
    <property type="term" value="F:transmembrane transporter activity"/>
    <property type="evidence" value="ECO:0007669"/>
    <property type="project" value="InterPro"/>
</dbReference>